<reference evidence="1 2" key="1">
    <citation type="submission" date="2017-08" db="EMBL/GenBank/DDBJ databases">
        <title>Infants hospitalized years apart are colonized by the same room-sourced microbial strains.</title>
        <authorList>
            <person name="Brooks B."/>
            <person name="Olm M.R."/>
            <person name="Firek B.A."/>
            <person name="Baker R."/>
            <person name="Thomas B.C."/>
            <person name="Morowitz M.J."/>
            <person name="Banfield J.F."/>
        </authorList>
    </citation>
    <scope>NUCLEOTIDE SEQUENCE [LARGE SCALE GENOMIC DNA]</scope>
    <source>
        <strain evidence="1">S2_005_001_R2_27</strain>
    </source>
</reference>
<feature type="non-terminal residue" evidence="1">
    <location>
        <position position="27"/>
    </location>
</feature>
<comment type="caution">
    <text evidence="1">The sequence shown here is derived from an EMBL/GenBank/DDBJ whole genome shotgun (WGS) entry which is preliminary data.</text>
</comment>
<dbReference type="Proteomes" id="UP000248887">
    <property type="component" value="Unassembled WGS sequence"/>
</dbReference>
<organism evidence="1 2">
    <name type="scientific">Ancylobacter novellus</name>
    <name type="common">Thiobacillus novellus</name>
    <dbReference type="NCBI Taxonomy" id="921"/>
    <lineage>
        <taxon>Bacteria</taxon>
        <taxon>Pseudomonadati</taxon>
        <taxon>Pseudomonadota</taxon>
        <taxon>Alphaproteobacteria</taxon>
        <taxon>Hyphomicrobiales</taxon>
        <taxon>Xanthobacteraceae</taxon>
        <taxon>Ancylobacter</taxon>
    </lineage>
</organism>
<sequence>MADATRPRLYLAGPEVFRPDAAAEGAR</sequence>
<dbReference type="EMBL" id="QFQD01000122">
    <property type="protein sequence ID" value="PZQ78751.1"/>
    <property type="molecule type" value="Genomic_DNA"/>
</dbReference>
<protein>
    <submittedName>
        <fullName evidence="1">Nucleoside 2-deoxyribosyltransferase</fullName>
    </submittedName>
</protein>
<dbReference type="AlphaFoldDB" id="A0A2W5QJJ0"/>
<evidence type="ECO:0000313" key="1">
    <source>
        <dbReference type="EMBL" id="PZQ78751.1"/>
    </source>
</evidence>
<gene>
    <name evidence="1" type="ORF">DI549_22035</name>
</gene>
<proteinExistence type="predicted"/>
<accession>A0A2W5QJJ0</accession>
<name>A0A2W5QJJ0_ANCNO</name>
<evidence type="ECO:0000313" key="2">
    <source>
        <dbReference type="Proteomes" id="UP000248887"/>
    </source>
</evidence>
<dbReference type="GO" id="GO:0016740">
    <property type="term" value="F:transferase activity"/>
    <property type="evidence" value="ECO:0007669"/>
    <property type="project" value="UniProtKB-KW"/>
</dbReference>
<keyword evidence="1" id="KW-0808">Transferase</keyword>